<comment type="caution">
    <text evidence="1">The sequence shown here is derived from an EMBL/GenBank/DDBJ whole genome shotgun (WGS) entry which is preliminary data.</text>
</comment>
<name>A0A100WXD3_MYCFO</name>
<dbReference type="RefSeq" id="WP_061265538.1">
    <property type="nucleotide sequence ID" value="NZ_BCSZ01000069.1"/>
</dbReference>
<reference evidence="1 2" key="1">
    <citation type="journal article" date="2016" name="Genome Announc.">
        <title>Draft Genome Sequences of Five Rapidly Growing Mycobacterium Species, M. thermoresistibile, M. fortuitum subsp. acetamidolyticum, M. canariasense, M. brisbanense, and M. novocastrense.</title>
        <authorList>
            <person name="Katahira K."/>
            <person name="Ogura Y."/>
            <person name="Gotoh Y."/>
            <person name="Hayashi T."/>
        </authorList>
    </citation>
    <scope>NUCLEOTIDE SEQUENCE [LARGE SCALE GENOMIC DNA]</scope>
    <source>
        <strain evidence="1 2">JCM6368</strain>
    </source>
</reference>
<dbReference type="Proteomes" id="UP000069705">
    <property type="component" value="Unassembled WGS sequence"/>
</dbReference>
<evidence type="ECO:0000313" key="1">
    <source>
        <dbReference type="EMBL" id="GAT06211.1"/>
    </source>
</evidence>
<evidence type="ECO:0000313" key="2">
    <source>
        <dbReference type="Proteomes" id="UP000069705"/>
    </source>
</evidence>
<gene>
    <name evidence="1" type="ORF">RMCFA_6322</name>
</gene>
<protein>
    <submittedName>
        <fullName evidence="1">Uncharacterized protein</fullName>
    </submittedName>
</protein>
<dbReference type="AlphaFoldDB" id="A0A100WXD3"/>
<proteinExistence type="predicted"/>
<sequence length="254" mass="28734">MGYPDDFDGDNSANELRGTFDGLWRRYQAQVVELRANQRQWRASWQHYQTTGSVWGLVLMNARLGLLDPDWRDTLSPEAHYAAGFPRPTDPALLDADALAIYEVATAPAAVWEPHATGGDWRRALSAWRDDARALQRHQFRTKRWLSDMTIPEGDRPNAARLDALLEARALDAIEASYRAGLAAGGDAENWRGWYRSRIGETWSAADDSTYKLYYSVERVRSAIDAGQPIVTGADTIIIQEHLPEYWREGETKP</sequence>
<organism evidence="1 2">
    <name type="scientific">Mycolicibacterium fortuitum subsp. acetamidolyticum</name>
    <dbReference type="NCBI Taxonomy" id="144550"/>
    <lineage>
        <taxon>Bacteria</taxon>
        <taxon>Bacillati</taxon>
        <taxon>Actinomycetota</taxon>
        <taxon>Actinomycetes</taxon>
        <taxon>Mycobacteriales</taxon>
        <taxon>Mycobacteriaceae</taxon>
        <taxon>Mycolicibacterium</taxon>
    </lineage>
</organism>
<dbReference type="EMBL" id="BCSZ01000069">
    <property type="protein sequence ID" value="GAT06211.1"/>
    <property type="molecule type" value="Genomic_DNA"/>
</dbReference>
<reference evidence="2" key="2">
    <citation type="submission" date="2016-02" db="EMBL/GenBank/DDBJ databases">
        <title>Draft genome sequence of five rapidly growing Mycobacterium species.</title>
        <authorList>
            <person name="Katahira K."/>
            <person name="Gotou Y."/>
            <person name="Iida K."/>
            <person name="Ogura Y."/>
            <person name="Hayashi T."/>
        </authorList>
    </citation>
    <scope>NUCLEOTIDE SEQUENCE [LARGE SCALE GENOMIC DNA]</scope>
    <source>
        <strain evidence="2">JCM6368</strain>
    </source>
</reference>
<accession>A0A100WXD3</accession>